<organism evidence="3">
    <name type="scientific">uncultured Nocardioidaceae bacterium</name>
    <dbReference type="NCBI Taxonomy" id="253824"/>
    <lineage>
        <taxon>Bacteria</taxon>
        <taxon>Bacillati</taxon>
        <taxon>Actinomycetota</taxon>
        <taxon>Actinomycetes</taxon>
        <taxon>Propionibacteriales</taxon>
        <taxon>Nocardioidaceae</taxon>
        <taxon>environmental samples</taxon>
    </lineage>
</organism>
<dbReference type="EMBL" id="CADCUD010000252">
    <property type="protein sequence ID" value="CAA9364410.1"/>
    <property type="molecule type" value="Genomic_DNA"/>
</dbReference>
<gene>
    <name evidence="3" type="ORF">AVDCRST_MAG46-3585</name>
</gene>
<dbReference type="PANTHER" id="PTHR31435:SF10">
    <property type="entry name" value="BSR4717 PROTEIN"/>
    <property type="match status" value="1"/>
</dbReference>
<evidence type="ECO:0000313" key="3">
    <source>
        <dbReference type="EMBL" id="CAA9364410.1"/>
    </source>
</evidence>
<protein>
    <submittedName>
        <fullName evidence="3">Uncharacterized protein</fullName>
    </submittedName>
</protein>
<dbReference type="PROSITE" id="PS51729">
    <property type="entry name" value="GNAT_YJDJ"/>
    <property type="match status" value="1"/>
</dbReference>
<dbReference type="InterPro" id="IPR031165">
    <property type="entry name" value="GNAT_YJDJ"/>
</dbReference>
<feature type="domain" description="N-acetyltransferase" evidence="2">
    <location>
        <begin position="6"/>
        <end position="92"/>
    </location>
</feature>
<evidence type="ECO:0000259" key="2">
    <source>
        <dbReference type="PROSITE" id="PS51729"/>
    </source>
</evidence>
<dbReference type="PANTHER" id="PTHR31435">
    <property type="entry name" value="PROTEIN NATD1"/>
    <property type="match status" value="1"/>
</dbReference>
<name>A0A6J4MRD5_9ACTN</name>
<dbReference type="CDD" id="cd04301">
    <property type="entry name" value="NAT_SF"/>
    <property type="match status" value="1"/>
</dbReference>
<dbReference type="AlphaFoldDB" id="A0A6J4MRD5"/>
<evidence type="ECO:0000259" key="1">
    <source>
        <dbReference type="PROSITE" id="PS51186"/>
    </source>
</evidence>
<dbReference type="Gene3D" id="3.40.630.30">
    <property type="match status" value="1"/>
</dbReference>
<sequence>MDTTVIDIPDQHRYVIESGGEQVGVMEYQLDGATLALLHAETDPAHSGQGLAGELTRVVLDEARERGLDVLPLCPYVSAWIRKHPEYTDLVPLAQRPQFGLDTGA</sequence>
<dbReference type="PROSITE" id="PS51186">
    <property type="entry name" value="GNAT"/>
    <property type="match status" value="1"/>
</dbReference>
<proteinExistence type="predicted"/>
<feature type="domain" description="N-acetyltransferase" evidence="1">
    <location>
        <begin position="1"/>
        <end position="105"/>
    </location>
</feature>
<dbReference type="GO" id="GO:0016747">
    <property type="term" value="F:acyltransferase activity, transferring groups other than amino-acyl groups"/>
    <property type="evidence" value="ECO:0007669"/>
    <property type="project" value="InterPro"/>
</dbReference>
<dbReference type="Pfam" id="PF14542">
    <property type="entry name" value="Acetyltransf_CG"/>
    <property type="match status" value="1"/>
</dbReference>
<dbReference type="InterPro" id="IPR045057">
    <property type="entry name" value="Gcn5-rel_NAT"/>
</dbReference>
<reference evidence="3" key="1">
    <citation type="submission" date="2020-02" db="EMBL/GenBank/DDBJ databases">
        <authorList>
            <person name="Meier V. D."/>
        </authorList>
    </citation>
    <scope>NUCLEOTIDE SEQUENCE</scope>
    <source>
        <strain evidence="3">AVDCRST_MAG46</strain>
    </source>
</reference>
<dbReference type="InterPro" id="IPR000182">
    <property type="entry name" value="GNAT_dom"/>
</dbReference>
<dbReference type="SUPFAM" id="SSF55729">
    <property type="entry name" value="Acyl-CoA N-acyltransferases (Nat)"/>
    <property type="match status" value="1"/>
</dbReference>
<dbReference type="InterPro" id="IPR016181">
    <property type="entry name" value="Acyl_CoA_acyltransferase"/>
</dbReference>
<accession>A0A6J4MRD5</accession>